<keyword evidence="3" id="KW-1185">Reference proteome</keyword>
<dbReference type="Proteomes" id="UP000599074">
    <property type="component" value="Unassembled WGS sequence"/>
</dbReference>
<sequence length="106" mass="11814">MFESVYHDIVPGERIVFDSTLHRGQKLATVSVTTVEFGPVGDGRRADHPHGQRSRRDRSRTRTRMWAAPNTTLSTAVPESPTTGQCVDERAAKANRSLHCPRISKC</sequence>
<dbReference type="AlphaFoldDB" id="A0A8J3X2E9"/>
<dbReference type="Gene3D" id="3.30.530.20">
    <property type="match status" value="1"/>
</dbReference>
<protein>
    <submittedName>
        <fullName evidence="2">Uncharacterized protein</fullName>
    </submittedName>
</protein>
<evidence type="ECO:0000256" key="1">
    <source>
        <dbReference type="SAM" id="MobiDB-lite"/>
    </source>
</evidence>
<comment type="caution">
    <text evidence="2">The sequence shown here is derived from an EMBL/GenBank/DDBJ whole genome shotgun (WGS) entry which is preliminary data.</text>
</comment>
<reference evidence="2" key="1">
    <citation type="submission" date="2021-01" db="EMBL/GenBank/DDBJ databases">
        <title>Whole genome shotgun sequence of Planosporangium mesophilum NBRC 109066.</title>
        <authorList>
            <person name="Komaki H."/>
            <person name="Tamura T."/>
        </authorList>
    </citation>
    <scope>NUCLEOTIDE SEQUENCE</scope>
    <source>
        <strain evidence="2">NBRC 109066</strain>
    </source>
</reference>
<dbReference type="InterPro" id="IPR023393">
    <property type="entry name" value="START-like_dom_sf"/>
</dbReference>
<name>A0A8J3X2E9_9ACTN</name>
<feature type="region of interest" description="Disordered" evidence="1">
    <location>
        <begin position="37"/>
        <end position="62"/>
    </location>
</feature>
<feature type="compositionally biased region" description="Basic residues" evidence="1">
    <location>
        <begin position="51"/>
        <end position="62"/>
    </location>
</feature>
<evidence type="ECO:0000313" key="3">
    <source>
        <dbReference type="Proteomes" id="UP000599074"/>
    </source>
</evidence>
<proteinExistence type="predicted"/>
<evidence type="ECO:0000313" key="2">
    <source>
        <dbReference type="EMBL" id="GII21843.1"/>
    </source>
</evidence>
<gene>
    <name evidence="2" type="ORF">Pme01_14400</name>
</gene>
<organism evidence="2 3">
    <name type="scientific">Planosporangium mesophilum</name>
    <dbReference type="NCBI Taxonomy" id="689768"/>
    <lineage>
        <taxon>Bacteria</taxon>
        <taxon>Bacillati</taxon>
        <taxon>Actinomycetota</taxon>
        <taxon>Actinomycetes</taxon>
        <taxon>Micromonosporales</taxon>
        <taxon>Micromonosporaceae</taxon>
        <taxon>Planosporangium</taxon>
    </lineage>
</organism>
<accession>A0A8J3X2E9</accession>
<dbReference type="EMBL" id="BOON01000013">
    <property type="protein sequence ID" value="GII21843.1"/>
    <property type="molecule type" value="Genomic_DNA"/>
</dbReference>